<dbReference type="KEGG" id="vg:25067851"/>
<reference evidence="4 5" key="1">
    <citation type="journal article" date="2015" name="Viruses">
        <title>Genetic characterization of the tick-borne orbiviruses.</title>
        <authorList>
            <person name="Belaganahalli M.N."/>
            <person name="Maan S."/>
            <person name="Maan N.S."/>
            <person name="Brownlie J."/>
            <person name="Tesh R."/>
            <person name="Attoui H."/>
            <person name="Mertens P.P."/>
        </authorList>
    </citation>
    <scope>NUCLEOTIDE SEQUENCE [LARGE SCALE GENOMIC DNA]</scope>
    <source>
        <strain evidence="4">EGY1954/01</strain>
    </source>
</reference>
<dbReference type="RefSeq" id="YP_009158899.1">
    <property type="nucleotide sequence ID" value="NC_027552.1"/>
</dbReference>
<gene>
    <name evidence="4" type="primary">NS3</name>
</gene>
<comment type="similarity">
    <text evidence="1">Belongs to the orbivirus NS3 family.</text>
</comment>
<evidence type="ECO:0000256" key="3">
    <source>
        <dbReference type="SAM" id="Phobius"/>
    </source>
</evidence>
<evidence type="ECO:0000313" key="4">
    <source>
        <dbReference type="EMBL" id="AKP24095.1"/>
    </source>
</evidence>
<feature type="transmembrane region" description="Helical" evidence="3">
    <location>
        <begin position="106"/>
        <end position="130"/>
    </location>
</feature>
<feature type="region of interest" description="Disordered" evidence="2">
    <location>
        <begin position="1"/>
        <end position="24"/>
    </location>
</feature>
<keyword evidence="3" id="KW-0812">Transmembrane</keyword>
<dbReference type="EMBL" id="KP268803">
    <property type="protein sequence ID" value="AKP24095.1"/>
    <property type="molecule type" value="Genomic_RNA"/>
</dbReference>
<dbReference type="InterPro" id="IPR002565">
    <property type="entry name" value="Orbi_NS3"/>
</dbReference>
<proteinExistence type="inferred from homology"/>
<protein>
    <submittedName>
        <fullName evidence="4">NS3 protein</fullName>
    </submittedName>
</protein>
<dbReference type="OrthoDB" id="39499at10239"/>
<feature type="compositionally biased region" description="Basic and acidic residues" evidence="2">
    <location>
        <begin position="1"/>
        <end position="12"/>
    </location>
</feature>
<evidence type="ECO:0000256" key="2">
    <source>
        <dbReference type="SAM" id="MobiDB-lite"/>
    </source>
</evidence>
<keyword evidence="3" id="KW-1133">Transmembrane helix</keyword>
<evidence type="ECO:0000313" key="5">
    <source>
        <dbReference type="Proteomes" id="UP000203679"/>
    </source>
</evidence>
<dbReference type="Proteomes" id="UP000203679">
    <property type="component" value="Genome"/>
</dbReference>
<accession>A0A0H4M6S6</accession>
<feature type="transmembrane region" description="Helical" evidence="3">
    <location>
        <begin position="142"/>
        <end position="161"/>
    </location>
</feature>
<organism evidence="4 5">
    <name type="scientific">Chenuda virus</name>
    <dbReference type="NCBI Taxonomy" id="40065"/>
    <lineage>
        <taxon>Viruses</taxon>
        <taxon>Riboviria</taxon>
        <taxon>Orthornavirae</taxon>
        <taxon>Duplornaviricota</taxon>
        <taxon>Resentoviricetes</taxon>
        <taxon>Reovirales</taxon>
        <taxon>Sedoreoviridae</taxon>
        <taxon>Orbivirus</taxon>
        <taxon>Orbivirus chenudaense</taxon>
    </lineage>
</organism>
<keyword evidence="3" id="KW-0472">Membrane</keyword>
<dbReference type="Pfam" id="PF01616">
    <property type="entry name" value="Orbi_NS3"/>
    <property type="match status" value="1"/>
</dbReference>
<sequence length="223" mass="23690">MLSVADAKRREQMAGTEMRPLVPSAPRPLPGAMPEMALGVLQNALTSSTGANETAKNEKAAYGAASEVMRDDPATRQLKVHVSVTAIAELEERYKRVRRKKCACKWLQAISSALVLTTSIAMSIVTASTWVENTLVKNGVPVYMIISGLTTVAMVAGRMHAHARTATRTIKRDLVKKKSYVQLAVAMGTPLPGTVAAPAKAGTSVGAASIVDDLVARGWQPLP</sequence>
<dbReference type="GeneID" id="25067851"/>
<evidence type="ECO:0000256" key="1">
    <source>
        <dbReference type="ARBA" id="ARBA00006302"/>
    </source>
</evidence>
<name>A0A0H4M6S6_9REOV</name>
<keyword evidence="5" id="KW-1185">Reference proteome</keyword>